<evidence type="ECO:0000256" key="4">
    <source>
        <dbReference type="ARBA" id="ARBA00023002"/>
    </source>
</evidence>
<proteinExistence type="inferred from homology"/>
<dbReference type="EC" id="1.14.-.-" evidence="8"/>
<dbReference type="GO" id="GO:0004497">
    <property type="term" value="F:monooxygenase activity"/>
    <property type="evidence" value="ECO:0007669"/>
    <property type="project" value="UniProtKB-KW"/>
</dbReference>
<dbReference type="InterPro" id="IPR017972">
    <property type="entry name" value="Cyt_P450_CS"/>
</dbReference>
<dbReference type="Proteomes" id="UP000430146">
    <property type="component" value="Unassembled WGS sequence"/>
</dbReference>
<keyword evidence="6 7" id="KW-0503">Monooxygenase</keyword>
<dbReference type="PANTHER" id="PTHR46696:SF6">
    <property type="entry name" value="P450, PUTATIVE (EUROFUNG)-RELATED"/>
    <property type="match status" value="1"/>
</dbReference>
<reference evidence="8 9" key="1">
    <citation type="submission" date="2019-11" db="EMBL/GenBank/DDBJ databases">
        <authorList>
            <person name="Holert J."/>
        </authorList>
    </citation>
    <scope>NUCLEOTIDE SEQUENCE [LARGE SCALE GENOMIC DNA]</scope>
    <source>
        <strain evidence="8">BC8_1</strain>
    </source>
</reference>
<protein>
    <submittedName>
        <fullName evidence="8">Cytochrome P450 143</fullName>
        <ecNumber evidence="8">1.14.-.-</ecNumber>
    </submittedName>
</protein>
<dbReference type="PRINTS" id="PR00385">
    <property type="entry name" value="P450"/>
</dbReference>
<dbReference type="GO" id="GO:0020037">
    <property type="term" value="F:heme binding"/>
    <property type="evidence" value="ECO:0007669"/>
    <property type="project" value="InterPro"/>
</dbReference>
<keyword evidence="5 7" id="KW-0408">Iron</keyword>
<keyword evidence="2 7" id="KW-0349">Heme</keyword>
<keyword evidence="3 7" id="KW-0479">Metal-binding</keyword>
<dbReference type="InterPro" id="IPR002397">
    <property type="entry name" value="Cyt_P450_B"/>
</dbReference>
<evidence type="ECO:0000256" key="2">
    <source>
        <dbReference type="ARBA" id="ARBA00022617"/>
    </source>
</evidence>
<gene>
    <name evidence="8" type="ORF">AELLOGFF_03771</name>
</gene>
<dbReference type="PANTHER" id="PTHR46696">
    <property type="entry name" value="P450, PUTATIVE (EUROFUNG)-RELATED"/>
    <property type="match status" value="1"/>
</dbReference>
<dbReference type="GO" id="GO:0016705">
    <property type="term" value="F:oxidoreductase activity, acting on paired donors, with incorporation or reduction of molecular oxygen"/>
    <property type="evidence" value="ECO:0007669"/>
    <property type="project" value="InterPro"/>
</dbReference>
<sequence length="393" mass="43176">MTAEQVPHPSVDLPHVRYADLPMERDRGEGWAALRRLGPVLYGDGWYYLTRREDVLAALRDPEVFSSRIGYDEMISPVPLVPLGFDPPEHTRYRRILHSYFSPQTLNAALPSLQAQAAEIISSIARRDHCEVMADLATPYPSQVFLTLFGLPLEDRNRLIAWKDAIIGFSLTTDPDSVDLTPAAELYGYLTEAVSTLRAQPRDGMLSDLLRGDDPLSDAEAVGLSLVFVLAGLDTVTSTIGATMLELARRPELRASLRENPGGIAAFVEEMIRLEPSAPVVGRVTTRPVTVAGVDLPAGAEVRLCLGAINRDGSDAQSGDDFVLDGKLHKHWGFGGGPHRCLGSHLARMELKLVVSEWLSRIPEFELVSGFIPEITWPSATCTLPELPLRILR</sequence>
<evidence type="ECO:0000256" key="3">
    <source>
        <dbReference type="ARBA" id="ARBA00022723"/>
    </source>
</evidence>
<dbReference type="InterPro" id="IPR036396">
    <property type="entry name" value="Cyt_P450_sf"/>
</dbReference>
<dbReference type="AlphaFoldDB" id="A0A5S9QAT4"/>
<dbReference type="OrthoDB" id="3599725at2"/>
<dbReference type="PRINTS" id="PR00359">
    <property type="entry name" value="BP450"/>
</dbReference>
<dbReference type="Pfam" id="PF00067">
    <property type="entry name" value="p450"/>
    <property type="match status" value="2"/>
</dbReference>
<dbReference type="RefSeq" id="WP_159230410.1">
    <property type="nucleotide sequence ID" value="NZ_CACSIP010000013.1"/>
</dbReference>
<evidence type="ECO:0000256" key="5">
    <source>
        <dbReference type="ARBA" id="ARBA00023004"/>
    </source>
</evidence>
<comment type="similarity">
    <text evidence="1 7">Belongs to the cytochrome P450 family.</text>
</comment>
<dbReference type="InterPro" id="IPR001128">
    <property type="entry name" value="Cyt_P450"/>
</dbReference>
<evidence type="ECO:0000256" key="7">
    <source>
        <dbReference type="RuleBase" id="RU000461"/>
    </source>
</evidence>
<keyword evidence="9" id="KW-1185">Reference proteome</keyword>
<evidence type="ECO:0000313" key="8">
    <source>
        <dbReference type="EMBL" id="CAA0114672.1"/>
    </source>
</evidence>
<evidence type="ECO:0000313" key="9">
    <source>
        <dbReference type="Proteomes" id="UP000430146"/>
    </source>
</evidence>
<dbReference type="EMBL" id="CACSIP010000013">
    <property type="protein sequence ID" value="CAA0114672.1"/>
    <property type="molecule type" value="Genomic_DNA"/>
</dbReference>
<dbReference type="SUPFAM" id="SSF48264">
    <property type="entry name" value="Cytochrome P450"/>
    <property type="match status" value="1"/>
</dbReference>
<organism evidence="8 9">
    <name type="scientific">Mycolicibacterium vanbaalenii</name>
    <name type="common">Mycobacterium vanbaalenii</name>
    <dbReference type="NCBI Taxonomy" id="110539"/>
    <lineage>
        <taxon>Bacteria</taxon>
        <taxon>Bacillati</taxon>
        <taxon>Actinomycetota</taxon>
        <taxon>Actinomycetes</taxon>
        <taxon>Mycobacteriales</taxon>
        <taxon>Mycobacteriaceae</taxon>
        <taxon>Mycolicibacterium</taxon>
    </lineage>
</organism>
<accession>A0A5S9QAT4</accession>
<evidence type="ECO:0000256" key="6">
    <source>
        <dbReference type="ARBA" id="ARBA00023033"/>
    </source>
</evidence>
<dbReference type="Gene3D" id="1.10.630.10">
    <property type="entry name" value="Cytochrome P450"/>
    <property type="match status" value="1"/>
</dbReference>
<evidence type="ECO:0000256" key="1">
    <source>
        <dbReference type="ARBA" id="ARBA00010617"/>
    </source>
</evidence>
<dbReference type="GO" id="GO:0005506">
    <property type="term" value="F:iron ion binding"/>
    <property type="evidence" value="ECO:0007669"/>
    <property type="project" value="InterPro"/>
</dbReference>
<dbReference type="PROSITE" id="PS00086">
    <property type="entry name" value="CYTOCHROME_P450"/>
    <property type="match status" value="1"/>
</dbReference>
<keyword evidence="4 7" id="KW-0560">Oxidoreductase</keyword>
<name>A0A5S9QAT4_MYCVN</name>